<name>A0A2L1GKD3_9BACT</name>
<reference evidence="3" key="2">
    <citation type="journal article" date="2018" name="MBio">
        <title>Insights into the evolution of host association through the isolation and characterization of a novel human periodontal pathobiont, Desulfobulbus oralis.</title>
        <authorList>
            <person name="Cross K.L."/>
            <person name="Chirania P."/>
            <person name="Xiong W."/>
            <person name="Beall C.J."/>
            <person name="Elkins J.G."/>
            <person name="Giannone R.J."/>
            <person name="Griffen A.L."/>
            <person name="Guss A.M."/>
            <person name="Hettich R.L."/>
            <person name="Joshi S.S."/>
            <person name="Mokrzan E.M."/>
            <person name="Martin R.K."/>
            <person name="Zhulin I.B."/>
            <person name="Leys E.J."/>
            <person name="Podar M."/>
        </authorList>
    </citation>
    <scope>NUCLEOTIDE SEQUENCE [LARGE SCALE GENOMIC DNA]</scope>
    <source>
        <strain evidence="3">ORNL</strain>
    </source>
</reference>
<gene>
    <name evidence="3" type="ORF">CAY53_00210</name>
</gene>
<keyword evidence="2" id="KW-0812">Transmembrane</keyword>
<feature type="transmembrane region" description="Helical" evidence="2">
    <location>
        <begin position="53"/>
        <end position="77"/>
    </location>
</feature>
<sequence>MPEANFNPYAAPKADLSPPSGPEDGSGSPRRVPFWSGLRWLARACGLVVRRPLSWLGALLPVEALTVAGSLLLLRLADAGRLATRLTGYGALVAWPGLWVLLAGGVARMVAAQGRGEPGHAFMVFAAFREKRLWLLALVVALYALALLVLLSTPLLSMGLDLSYITTDALSRTSTGLPYLAVMVAALLDDFAVFPASEAIQSMVCLLGLGSLAVTPALLATLLGPALTMPAGQRPGQAAAALLLACRKNALPLMMAWCLAVALYVVLVETTWQGKRMLPSYLDAMAILWNALSFLSLIAGALAARDIFYQEQGAAPAKHAAWPAQEPRNPQDSSC</sequence>
<feature type="transmembrane region" description="Helical" evidence="2">
    <location>
        <begin position="89"/>
        <end position="112"/>
    </location>
</feature>
<keyword evidence="2" id="KW-0472">Membrane</keyword>
<feature type="transmembrane region" description="Helical" evidence="2">
    <location>
        <begin position="176"/>
        <end position="194"/>
    </location>
</feature>
<protein>
    <submittedName>
        <fullName evidence="3">Uncharacterized protein</fullName>
    </submittedName>
</protein>
<proteinExistence type="predicted"/>
<dbReference type="AlphaFoldDB" id="A0A2L1GKD3"/>
<dbReference type="EMBL" id="CP021255">
    <property type="protein sequence ID" value="AVD70096.1"/>
    <property type="molecule type" value="Genomic_DNA"/>
</dbReference>
<feature type="transmembrane region" description="Helical" evidence="2">
    <location>
        <begin position="206"/>
        <end position="229"/>
    </location>
</feature>
<feature type="transmembrane region" description="Helical" evidence="2">
    <location>
        <begin position="280"/>
        <end position="304"/>
    </location>
</feature>
<accession>A0A2L1GKD3</accession>
<dbReference type="OrthoDB" id="5298483at2"/>
<evidence type="ECO:0000256" key="2">
    <source>
        <dbReference type="SAM" id="Phobius"/>
    </source>
</evidence>
<keyword evidence="4" id="KW-1185">Reference proteome</keyword>
<evidence type="ECO:0000313" key="3">
    <source>
        <dbReference type="EMBL" id="AVD70096.1"/>
    </source>
</evidence>
<feature type="transmembrane region" description="Helical" evidence="2">
    <location>
        <begin position="249"/>
        <end position="268"/>
    </location>
</feature>
<dbReference type="RefSeq" id="WP_104935422.1">
    <property type="nucleotide sequence ID" value="NZ_CP021255.1"/>
</dbReference>
<dbReference type="Proteomes" id="UP000239867">
    <property type="component" value="Chromosome"/>
</dbReference>
<evidence type="ECO:0000256" key="1">
    <source>
        <dbReference type="SAM" id="MobiDB-lite"/>
    </source>
</evidence>
<keyword evidence="2" id="KW-1133">Transmembrane helix</keyword>
<feature type="transmembrane region" description="Helical" evidence="2">
    <location>
        <begin position="133"/>
        <end position="156"/>
    </location>
</feature>
<evidence type="ECO:0000313" key="4">
    <source>
        <dbReference type="Proteomes" id="UP000239867"/>
    </source>
</evidence>
<reference evidence="3" key="1">
    <citation type="submission" date="2017-05" db="EMBL/GenBank/DDBJ databases">
        <authorList>
            <person name="Song R."/>
            <person name="Chenine A.L."/>
            <person name="Ruprecht R.M."/>
        </authorList>
    </citation>
    <scope>NUCLEOTIDE SEQUENCE</scope>
    <source>
        <strain evidence="3">ORNL</strain>
    </source>
</reference>
<organism evidence="3 4">
    <name type="scientific">Desulfobulbus oralis</name>
    <dbReference type="NCBI Taxonomy" id="1986146"/>
    <lineage>
        <taxon>Bacteria</taxon>
        <taxon>Pseudomonadati</taxon>
        <taxon>Thermodesulfobacteriota</taxon>
        <taxon>Desulfobulbia</taxon>
        <taxon>Desulfobulbales</taxon>
        <taxon>Desulfobulbaceae</taxon>
        <taxon>Desulfobulbus</taxon>
    </lineage>
</organism>
<dbReference type="KEGG" id="deo:CAY53_00210"/>
<feature type="region of interest" description="Disordered" evidence="1">
    <location>
        <begin position="1"/>
        <end position="28"/>
    </location>
</feature>